<proteinExistence type="inferred from homology"/>
<gene>
    <name evidence="2" type="ORF">K470DRAFT_301069</name>
</gene>
<dbReference type="InterPro" id="IPR009348">
    <property type="entry name" value="NPR2-like"/>
</dbReference>
<dbReference type="PANTHER" id="PTHR12991">
    <property type="entry name" value="NITROGEN PERMEASE REGULATOR 2/TUMOR SUPPRESSOR CANDIDATE 4"/>
    <property type="match status" value="1"/>
</dbReference>
<dbReference type="EMBL" id="MU006018">
    <property type="protein sequence ID" value="KAF2858111.1"/>
    <property type="molecule type" value="Genomic_DNA"/>
</dbReference>
<name>A0A6A7BSA0_9PEZI</name>
<evidence type="ECO:0000256" key="1">
    <source>
        <dbReference type="ARBA" id="ARBA00008433"/>
    </source>
</evidence>
<keyword evidence="3" id="KW-1185">Reference proteome</keyword>
<comment type="similarity">
    <text evidence="1">Belongs to the NPR2 family.</text>
</comment>
<organism evidence="2 3">
    <name type="scientific">Piedraia hortae CBS 480.64</name>
    <dbReference type="NCBI Taxonomy" id="1314780"/>
    <lineage>
        <taxon>Eukaryota</taxon>
        <taxon>Fungi</taxon>
        <taxon>Dikarya</taxon>
        <taxon>Ascomycota</taxon>
        <taxon>Pezizomycotina</taxon>
        <taxon>Dothideomycetes</taxon>
        <taxon>Dothideomycetidae</taxon>
        <taxon>Capnodiales</taxon>
        <taxon>Piedraiaceae</taxon>
        <taxon>Piedraia</taxon>
    </lineage>
</organism>
<dbReference type="GO" id="GO:1990130">
    <property type="term" value="C:GATOR1 complex"/>
    <property type="evidence" value="ECO:0007669"/>
    <property type="project" value="TreeGrafter"/>
</dbReference>
<evidence type="ECO:0000313" key="2">
    <source>
        <dbReference type="EMBL" id="KAF2858111.1"/>
    </source>
</evidence>
<accession>A0A6A7BSA0</accession>
<reference evidence="2" key="1">
    <citation type="journal article" date="2020" name="Stud. Mycol.">
        <title>101 Dothideomycetes genomes: a test case for predicting lifestyles and emergence of pathogens.</title>
        <authorList>
            <person name="Haridas S."/>
            <person name="Albert R."/>
            <person name="Binder M."/>
            <person name="Bloem J."/>
            <person name="Labutti K."/>
            <person name="Salamov A."/>
            <person name="Andreopoulos B."/>
            <person name="Baker S."/>
            <person name="Barry K."/>
            <person name="Bills G."/>
            <person name="Bluhm B."/>
            <person name="Cannon C."/>
            <person name="Castanera R."/>
            <person name="Culley D."/>
            <person name="Daum C."/>
            <person name="Ezra D."/>
            <person name="Gonzalez J."/>
            <person name="Henrissat B."/>
            <person name="Kuo A."/>
            <person name="Liang C."/>
            <person name="Lipzen A."/>
            <person name="Lutzoni F."/>
            <person name="Magnuson J."/>
            <person name="Mondo S."/>
            <person name="Nolan M."/>
            <person name="Ohm R."/>
            <person name="Pangilinan J."/>
            <person name="Park H.-J."/>
            <person name="Ramirez L."/>
            <person name="Alfaro M."/>
            <person name="Sun H."/>
            <person name="Tritt A."/>
            <person name="Yoshinaga Y."/>
            <person name="Zwiers L.-H."/>
            <person name="Turgeon B."/>
            <person name="Goodwin S."/>
            <person name="Spatafora J."/>
            <person name="Crous P."/>
            <person name="Grigoriev I."/>
        </authorList>
    </citation>
    <scope>NUCLEOTIDE SEQUENCE</scope>
    <source>
        <strain evidence="2">CBS 480.64</strain>
    </source>
</reference>
<dbReference type="Proteomes" id="UP000799421">
    <property type="component" value="Unassembled WGS sequence"/>
</dbReference>
<dbReference type="PANTHER" id="PTHR12991:SF10">
    <property type="entry name" value="GATOR COMPLEX PROTEIN NPRL2"/>
    <property type="match status" value="1"/>
</dbReference>
<evidence type="ECO:0000313" key="3">
    <source>
        <dbReference type="Proteomes" id="UP000799421"/>
    </source>
</evidence>
<dbReference type="OrthoDB" id="338854at2759"/>
<dbReference type="GO" id="GO:1904262">
    <property type="term" value="P:negative regulation of TORC1 signaling"/>
    <property type="evidence" value="ECO:0007669"/>
    <property type="project" value="TreeGrafter"/>
</dbReference>
<dbReference type="GO" id="GO:0005774">
    <property type="term" value="C:vacuolar membrane"/>
    <property type="evidence" value="ECO:0007669"/>
    <property type="project" value="TreeGrafter"/>
</dbReference>
<dbReference type="GO" id="GO:0005096">
    <property type="term" value="F:GTPase activator activity"/>
    <property type="evidence" value="ECO:0007669"/>
    <property type="project" value="TreeGrafter"/>
</dbReference>
<dbReference type="GO" id="GO:0010508">
    <property type="term" value="P:positive regulation of autophagy"/>
    <property type="evidence" value="ECO:0007669"/>
    <property type="project" value="TreeGrafter"/>
</dbReference>
<protein>
    <submittedName>
        <fullName evidence="2">Nitrogen permease regulator 2</fullName>
    </submittedName>
</protein>
<sequence>MLEAIFYTRFHPLLGRKVIHQVPDGCIIPSQSRPPQSLFTFTDISPYLIPPYTLCNAPLSFTHSPYRVIGYPISIEKAHYERNRFTFNVAFVIDENEDARVWEAIVAKTAFFFRALEDDDSLLQGEENLTNLPWAGAEGYPARDVGVIFPLLKSIYDNLLAYGETYSRVDDTHTLNLRLPHLHNSTTKVRAWDVPLLIRPLPTQDQWDWDLALRATYNQIDGVQHVQRIAEKSNVDARLVKRVVAELVFNDRAILLEHFHFQAVYVPTRKMASFARNQGLLEECQNYVSVGDSRTDKPGADSLIEMYSSLSPGTTLNNWVLAHKSHVHSIDVRRFVTFGVIKGFLRRIQKFPMAIASANGTGIAAGTQASDQSNDEYNTSWTVAASRTTDPVELPVGKNGNNDKLGRGEKVKMKVDGEHCTDEICVNAGASERKLMEEIDSGRFGEVVVLKK</sequence>
<dbReference type="Pfam" id="PF06218">
    <property type="entry name" value="NPR2"/>
    <property type="match status" value="1"/>
</dbReference>
<dbReference type="AlphaFoldDB" id="A0A6A7BSA0"/>